<evidence type="ECO:0000256" key="1">
    <source>
        <dbReference type="ARBA" id="ARBA00009995"/>
    </source>
</evidence>
<evidence type="ECO:0000313" key="3">
    <source>
        <dbReference type="Proteomes" id="UP000813462"/>
    </source>
</evidence>
<sequence>MTRAKSFNMVFERSLVLEIRTTNAKPSFATVLLVCPPISFHRQQLAAFPTHKGFHPMFPLAVSLQRSEIFQRLSSRVVYVVLASFCAAIARSREPNSLGGLPSFKFETILDGLPPTDKDATQDIPSLTNSILNNCLSPFKDLLSKLNSLPDLPPVSCIVSDRAMSFTLDVAQELAIPDVFFWTPSACSFLAYVCYQRLVEKGYTPFKENLLRNPIQVLIRAFTKKVLIQVLSSVCIYAPSKYLKKAPD</sequence>
<gene>
    <name evidence="2" type="ORF">FEM48_ZijujUnG0004000</name>
</gene>
<dbReference type="Gene3D" id="3.40.50.2000">
    <property type="entry name" value="Glycogen Phosphorylase B"/>
    <property type="match status" value="1"/>
</dbReference>
<comment type="similarity">
    <text evidence="1">Belongs to the UDP-glycosyltransferase family.</text>
</comment>
<dbReference type="AlphaFoldDB" id="A0A978UA34"/>
<dbReference type="EMBL" id="JAEACU010000030">
    <property type="protein sequence ID" value="KAH7511550.1"/>
    <property type="molecule type" value="Genomic_DNA"/>
</dbReference>
<reference evidence="2" key="1">
    <citation type="journal article" date="2021" name="Front. Plant Sci.">
        <title>Chromosome-Scale Genome Assembly for Chinese Sour Jujube and Insights Into Its Genome Evolution and Domestication Signature.</title>
        <authorList>
            <person name="Shen L.-Y."/>
            <person name="Luo H."/>
            <person name="Wang X.-L."/>
            <person name="Wang X.-M."/>
            <person name="Qiu X.-J."/>
            <person name="Liu H."/>
            <person name="Zhou S.-S."/>
            <person name="Jia K.-H."/>
            <person name="Nie S."/>
            <person name="Bao Y.-T."/>
            <person name="Zhang R.-G."/>
            <person name="Yun Q.-Z."/>
            <person name="Chai Y.-H."/>
            <person name="Lu J.-Y."/>
            <person name="Li Y."/>
            <person name="Zhao S.-W."/>
            <person name="Mao J.-F."/>
            <person name="Jia S.-G."/>
            <person name="Mao Y.-M."/>
        </authorList>
    </citation>
    <scope>NUCLEOTIDE SEQUENCE</scope>
    <source>
        <strain evidence="2">AT0</strain>
        <tissue evidence="2">Leaf</tissue>
    </source>
</reference>
<dbReference type="SUPFAM" id="SSF53756">
    <property type="entry name" value="UDP-Glycosyltransferase/glycogen phosphorylase"/>
    <property type="match status" value="1"/>
</dbReference>
<dbReference type="GO" id="GO:0080043">
    <property type="term" value="F:quercetin 3-O-glucosyltransferase activity"/>
    <property type="evidence" value="ECO:0007669"/>
    <property type="project" value="TreeGrafter"/>
</dbReference>
<protein>
    <submittedName>
        <fullName evidence="2">Uncharacterized protein</fullName>
    </submittedName>
</protein>
<dbReference type="PANTHER" id="PTHR11926">
    <property type="entry name" value="GLUCOSYL/GLUCURONOSYL TRANSFERASES"/>
    <property type="match status" value="1"/>
</dbReference>
<name>A0A978UA34_ZIZJJ</name>
<organism evidence="2 3">
    <name type="scientific">Ziziphus jujuba var. spinosa</name>
    <dbReference type="NCBI Taxonomy" id="714518"/>
    <lineage>
        <taxon>Eukaryota</taxon>
        <taxon>Viridiplantae</taxon>
        <taxon>Streptophyta</taxon>
        <taxon>Embryophyta</taxon>
        <taxon>Tracheophyta</taxon>
        <taxon>Spermatophyta</taxon>
        <taxon>Magnoliopsida</taxon>
        <taxon>eudicotyledons</taxon>
        <taxon>Gunneridae</taxon>
        <taxon>Pentapetalae</taxon>
        <taxon>rosids</taxon>
        <taxon>fabids</taxon>
        <taxon>Rosales</taxon>
        <taxon>Rhamnaceae</taxon>
        <taxon>Paliureae</taxon>
        <taxon>Ziziphus</taxon>
    </lineage>
</organism>
<dbReference type="GO" id="GO:0080044">
    <property type="term" value="F:quercetin 7-O-glucosyltransferase activity"/>
    <property type="evidence" value="ECO:0007669"/>
    <property type="project" value="TreeGrafter"/>
</dbReference>
<accession>A0A978UA34</accession>
<proteinExistence type="inferred from homology"/>
<evidence type="ECO:0000313" key="2">
    <source>
        <dbReference type="EMBL" id="KAH7511550.1"/>
    </source>
</evidence>
<comment type="caution">
    <text evidence="2">The sequence shown here is derived from an EMBL/GenBank/DDBJ whole genome shotgun (WGS) entry which is preliminary data.</text>
</comment>
<dbReference type="PANTHER" id="PTHR11926:SF774">
    <property type="entry name" value="UDP-GLYCOSYLTRANSFERASE 85A1-RELATED"/>
    <property type="match status" value="1"/>
</dbReference>
<dbReference type="Proteomes" id="UP000813462">
    <property type="component" value="Unassembled WGS sequence"/>
</dbReference>